<dbReference type="Gene3D" id="1.10.10.1450">
    <property type="match status" value="1"/>
</dbReference>
<proteinExistence type="predicted"/>
<evidence type="ECO:0000256" key="1">
    <source>
        <dbReference type="SAM" id="MobiDB-lite"/>
    </source>
</evidence>
<dbReference type="PANTHER" id="PTHR46060">
    <property type="entry name" value="MARINER MOS1 TRANSPOSASE-LIKE PROTEIN"/>
    <property type="match status" value="1"/>
</dbReference>
<evidence type="ECO:0000313" key="4">
    <source>
        <dbReference type="Proteomes" id="UP001162162"/>
    </source>
</evidence>
<reference evidence="3" key="1">
    <citation type="journal article" date="2023" name="Insect Mol. Biol.">
        <title>Genome sequencing provides insights into the evolution of gene families encoding plant cell wall-degrading enzymes in longhorned beetles.</title>
        <authorList>
            <person name="Shin N.R."/>
            <person name="Okamura Y."/>
            <person name="Kirsch R."/>
            <person name="Pauchet Y."/>
        </authorList>
    </citation>
    <scope>NUCLEOTIDE SEQUENCE</scope>
    <source>
        <strain evidence="3">AMC_N1</strain>
    </source>
</reference>
<feature type="region of interest" description="Disordered" evidence="1">
    <location>
        <begin position="182"/>
        <end position="209"/>
    </location>
</feature>
<gene>
    <name evidence="3" type="ORF">NQ318_005563</name>
</gene>
<organism evidence="3 4">
    <name type="scientific">Aromia moschata</name>
    <dbReference type="NCBI Taxonomy" id="1265417"/>
    <lineage>
        <taxon>Eukaryota</taxon>
        <taxon>Metazoa</taxon>
        <taxon>Ecdysozoa</taxon>
        <taxon>Arthropoda</taxon>
        <taxon>Hexapoda</taxon>
        <taxon>Insecta</taxon>
        <taxon>Pterygota</taxon>
        <taxon>Neoptera</taxon>
        <taxon>Endopterygota</taxon>
        <taxon>Coleoptera</taxon>
        <taxon>Polyphaga</taxon>
        <taxon>Cucujiformia</taxon>
        <taxon>Chrysomeloidea</taxon>
        <taxon>Cerambycidae</taxon>
        <taxon>Cerambycinae</taxon>
        <taxon>Callichromatini</taxon>
        <taxon>Aromia</taxon>
    </lineage>
</organism>
<keyword evidence="4" id="KW-1185">Reference proteome</keyword>
<dbReference type="AlphaFoldDB" id="A0AAV8XGV7"/>
<dbReference type="InterPro" id="IPR052709">
    <property type="entry name" value="Transposase-MT_Hybrid"/>
</dbReference>
<dbReference type="EMBL" id="JAPWTK010000669">
    <property type="protein sequence ID" value="KAJ8937249.1"/>
    <property type="molecule type" value="Genomic_DNA"/>
</dbReference>
<name>A0AAV8XGV7_9CUCU</name>
<dbReference type="PANTHER" id="PTHR46060:SF1">
    <property type="entry name" value="MARINER MOS1 TRANSPOSASE-LIKE PROTEIN"/>
    <property type="match status" value="1"/>
</dbReference>
<protein>
    <recommendedName>
        <fullName evidence="2">Mos1 transposase HTH domain-containing protein</fullName>
    </recommendedName>
</protein>
<dbReference type="InterPro" id="IPR041426">
    <property type="entry name" value="Mos1_HTH"/>
</dbReference>
<dbReference type="Proteomes" id="UP001162162">
    <property type="component" value="Unassembled WGS sequence"/>
</dbReference>
<accession>A0AAV8XGV7</accession>
<comment type="caution">
    <text evidence="3">The sequence shown here is derived from an EMBL/GenBank/DDBJ whole genome shotgun (WGS) entry which is preliminary data.</text>
</comment>
<evidence type="ECO:0000259" key="2">
    <source>
        <dbReference type="Pfam" id="PF17906"/>
    </source>
</evidence>
<evidence type="ECO:0000313" key="3">
    <source>
        <dbReference type="EMBL" id="KAJ8937249.1"/>
    </source>
</evidence>
<feature type="domain" description="Mos1 transposase HTH" evidence="2">
    <location>
        <begin position="8"/>
        <end position="52"/>
    </location>
</feature>
<dbReference type="Pfam" id="PF17906">
    <property type="entry name" value="HTH_48"/>
    <property type="match status" value="1"/>
</dbReference>
<sequence>MEGSLEQRYAIKFCVRLGKNATETFQMLQEAFKDDYISRSQSGRWHKAFKEGRKEVVDEHRETVNAALYLEVLRRLKRRLVRVRADIKDAVKLHHDNAPSHTAFIITNFLARSSTPVVSQPLTDYPSYYSKIPNVKSSYMPIQNAKKSKKTVQNYVTERKCPIYVHHFNRIANPSMYNNYSVKTVNKNSPEKPYSSKNKKAHSHNPKSVLDQLEETYWASWKPNKENNKHIRIRGNEDSSNKNKAYGDASETLVKYFATSDFNTSTMSVIDDSRGEKLTNAQKLELINPQIMPEIEKCSQKLVITSTQEIQTDGYPLILPKIEEQIESGTNLESVKNNSSAIYDETAVEESENVFSEVRHNHAIDIEDGKSDVEDESKVLKHTDSFIITKKKQNEVKERFQQPKCIKLYKKPGTSTSFIRGGSYPLKSCLKCESAQKVDNPNAFDVLPNRTIDVIYGKNCPMWPVCRTKAQSTQFVSPFRALIKVLMNLEMARAGVRHT</sequence>